<dbReference type="Proteomes" id="UP000669060">
    <property type="component" value="Unassembled WGS sequence"/>
</dbReference>
<feature type="domain" description="3-hydroxyacyl-CoA dehydrogenase C-terminal" evidence="2">
    <location>
        <begin position="189"/>
        <end position="286"/>
    </location>
</feature>
<dbReference type="InterPro" id="IPR006108">
    <property type="entry name" value="3HC_DH_C"/>
</dbReference>
<gene>
    <name evidence="4" type="ORF">JFY56_14935</name>
</gene>
<dbReference type="RefSeq" id="WP_208314625.1">
    <property type="nucleotide sequence ID" value="NZ_JAELYA010000005.1"/>
</dbReference>
<keyword evidence="1" id="KW-0560">Oxidoreductase</keyword>
<dbReference type="Pfam" id="PF00725">
    <property type="entry name" value="3HCDH"/>
    <property type="match status" value="2"/>
</dbReference>
<dbReference type="Gene3D" id="1.10.1040.10">
    <property type="entry name" value="N-(1-d-carboxylethyl)-l-norvaline Dehydrogenase, domain 2"/>
    <property type="match status" value="2"/>
</dbReference>
<evidence type="ECO:0000313" key="4">
    <source>
        <dbReference type="EMBL" id="MBO3276524.1"/>
    </source>
</evidence>
<name>A0ABS3TVD1_9PSED</name>
<dbReference type="InterPro" id="IPR008927">
    <property type="entry name" value="6-PGluconate_DH-like_C_sf"/>
</dbReference>
<dbReference type="PANTHER" id="PTHR48075">
    <property type="entry name" value="3-HYDROXYACYL-COA DEHYDROGENASE FAMILY PROTEIN"/>
    <property type="match status" value="1"/>
</dbReference>
<evidence type="ECO:0000313" key="5">
    <source>
        <dbReference type="Proteomes" id="UP000669060"/>
    </source>
</evidence>
<dbReference type="Gene3D" id="3.40.50.720">
    <property type="entry name" value="NAD(P)-binding Rossmann-like Domain"/>
    <property type="match status" value="1"/>
</dbReference>
<feature type="domain" description="3-hydroxyacyl-CoA dehydrogenase NAD binding" evidence="3">
    <location>
        <begin position="9"/>
        <end position="186"/>
    </location>
</feature>
<accession>A0ABS3TVD1</accession>
<feature type="domain" description="3-hydroxyacyl-CoA dehydrogenase C-terminal" evidence="2">
    <location>
        <begin position="416"/>
        <end position="499"/>
    </location>
</feature>
<sequence length="511" mass="54738">MSTQPITCVGIVGTGAMGQGIAQIAAQAGLRACLFDVRPGAAQRARDGIAAILARLVEKGRLTAEAAERAAGNLHVLESLESLRDCQVVVEAIVENLEAKQALFRQLEEVLDADTILASNTSSLSITAIASACRHPGRVAGLHFFNPVPLMRLVEVIDGLATHAEVGERLHELVGAMGHQPVRASDTPGFIVNHAGRAFGTEALRILGEGVASAAAIDGVLRESAGFRMGPFELLDLIGLDVSLPVMESVYRQFYEEPRYRPHPLLRQMLAAGHLGRKSGQGFYRYGEEAAAPRDASCAVPVCETLPPVWLGTDDQIGRIRLLALLERLGAEVESGERPSGDALCLLAPLGDDATHAAQRFAVDPERVVAVDTLADLERHRCLMLNPLTRADMQHAAHALFARDGAGVTVIRDSTGFIVQRTLASIVNLACDIAQQGIASVADIDLAVRLGLGYPHGPLEWGDRLGAGRLLRILERIHALTGDPRYRPSPWLRRRASLGMSLSQPENPLPA</sequence>
<evidence type="ECO:0000259" key="2">
    <source>
        <dbReference type="Pfam" id="PF00725"/>
    </source>
</evidence>
<keyword evidence="5" id="KW-1185">Reference proteome</keyword>
<dbReference type="SUPFAM" id="SSF51735">
    <property type="entry name" value="NAD(P)-binding Rossmann-fold domains"/>
    <property type="match status" value="1"/>
</dbReference>
<dbReference type="EMBL" id="JAELYA010000005">
    <property type="protein sequence ID" value="MBO3276524.1"/>
    <property type="molecule type" value="Genomic_DNA"/>
</dbReference>
<reference evidence="4 5" key="1">
    <citation type="submission" date="2020-12" db="EMBL/GenBank/DDBJ databases">
        <title>Pseudomonas schmalbachii sp. nov. isolated from millipede gut.</title>
        <authorList>
            <person name="Shelomi M."/>
        </authorList>
    </citation>
    <scope>NUCLEOTIDE SEQUENCE [LARGE SCALE GENOMIC DNA]</scope>
    <source>
        <strain evidence="4 5">Milli4</strain>
    </source>
</reference>
<organism evidence="4 5">
    <name type="scientific">Pseudomonas schmalbachii</name>
    <dbReference type="NCBI Taxonomy" id="2816993"/>
    <lineage>
        <taxon>Bacteria</taxon>
        <taxon>Pseudomonadati</taxon>
        <taxon>Pseudomonadota</taxon>
        <taxon>Gammaproteobacteria</taxon>
        <taxon>Pseudomonadales</taxon>
        <taxon>Pseudomonadaceae</taxon>
        <taxon>Pseudomonas</taxon>
    </lineage>
</organism>
<dbReference type="PANTHER" id="PTHR48075:SF5">
    <property type="entry name" value="3-HYDROXYBUTYRYL-COA DEHYDROGENASE"/>
    <property type="match status" value="1"/>
</dbReference>
<dbReference type="InterPro" id="IPR013328">
    <property type="entry name" value="6PGD_dom2"/>
</dbReference>
<dbReference type="InterPro" id="IPR036291">
    <property type="entry name" value="NAD(P)-bd_dom_sf"/>
</dbReference>
<proteinExistence type="predicted"/>
<dbReference type="InterPro" id="IPR006176">
    <property type="entry name" value="3-OHacyl-CoA_DH_NAD-bd"/>
</dbReference>
<evidence type="ECO:0000259" key="3">
    <source>
        <dbReference type="Pfam" id="PF02737"/>
    </source>
</evidence>
<dbReference type="Pfam" id="PF02737">
    <property type="entry name" value="3HCDH_N"/>
    <property type="match status" value="1"/>
</dbReference>
<protein>
    <submittedName>
        <fullName evidence="4">3-hydroxyacyl-CoA dehydrogenase</fullName>
    </submittedName>
</protein>
<dbReference type="SUPFAM" id="SSF48179">
    <property type="entry name" value="6-phosphogluconate dehydrogenase C-terminal domain-like"/>
    <property type="match status" value="2"/>
</dbReference>
<dbReference type="NCBIfam" id="NF006124">
    <property type="entry name" value="PRK08268.1"/>
    <property type="match status" value="1"/>
</dbReference>
<comment type="caution">
    <text evidence="4">The sequence shown here is derived from an EMBL/GenBank/DDBJ whole genome shotgun (WGS) entry which is preliminary data.</text>
</comment>
<evidence type="ECO:0000256" key="1">
    <source>
        <dbReference type="ARBA" id="ARBA00023002"/>
    </source>
</evidence>